<dbReference type="EMBL" id="CAJOBA010078417">
    <property type="protein sequence ID" value="CAF4429610.1"/>
    <property type="molecule type" value="Genomic_DNA"/>
</dbReference>
<gene>
    <name evidence="2" type="ORF">GPM918_LOCUS45547</name>
    <name evidence="1" type="ORF">OVA965_LOCUS42810</name>
    <name evidence="4" type="ORF">SRO942_LOCUS48143</name>
    <name evidence="3" type="ORF">TMI583_LOCUS44839</name>
</gene>
<evidence type="ECO:0000313" key="1">
    <source>
        <dbReference type="EMBL" id="CAF1613880.1"/>
    </source>
</evidence>
<dbReference type="Proteomes" id="UP000677228">
    <property type="component" value="Unassembled WGS sequence"/>
</dbReference>
<organism evidence="2 5">
    <name type="scientific">Didymodactylos carnosus</name>
    <dbReference type="NCBI Taxonomy" id="1234261"/>
    <lineage>
        <taxon>Eukaryota</taxon>
        <taxon>Metazoa</taxon>
        <taxon>Spiralia</taxon>
        <taxon>Gnathifera</taxon>
        <taxon>Rotifera</taxon>
        <taxon>Eurotatoria</taxon>
        <taxon>Bdelloidea</taxon>
        <taxon>Philodinida</taxon>
        <taxon>Philodinidae</taxon>
        <taxon>Didymodactylos</taxon>
    </lineage>
</organism>
<evidence type="ECO:0000313" key="2">
    <source>
        <dbReference type="EMBL" id="CAF1651686.1"/>
    </source>
</evidence>
<dbReference type="AlphaFoldDB" id="A0A816EN07"/>
<evidence type="ECO:0000313" key="4">
    <source>
        <dbReference type="EMBL" id="CAF4581283.1"/>
    </source>
</evidence>
<keyword evidence="5" id="KW-1185">Reference proteome</keyword>
<evidence type="ECO:0000313" key="5">
    <source>
        <dbReference type="Proteomes" id="UP000663829"/>
    </source>
</evidence>
<dbReference type="EMBL" id="CAJNOK010053955">
    <property type="protein sequence ID" value="CAF1613880.1"/>
    <property type="molecule type" value="Genomic_DNA"/>
</dbReference>
<proteinExistence type="predicted"/>
<dbReference type="Proteomes" id="UP000663829">
    <property type="component" value="Unassembled WGS sequence"/>
</dbReference>
<evidence type="ECO:0000313" key="3">
    <source>
        <dbReference type="EMBL" id="CAF4429610.1"/>
    </source>
</evidence>
<sequence length="89" mass="10791">ILITEAQQNNESIQLDKRPLKKRLDPNEFEAKIDFILKYDDVHVDNQDVRQIFSRRRWQLFERGLKHLFTLETIEYLKGYHQKYSALAN</sequence>
<dbReference type="Proteomes" id="UP000682733">
    <property type="component" value="Unassembled WGS sequence"/>
</dbReference>
<comment type="caution">
    <text evidence="2">The sequence shown here is derived from an EMBL/GenBank/DDBJ whole genome shotgun (WGS) entry which is preliminary data.</text>
</comment>
<accession>A0A816EN07</accession>
<dbReference type="EMBL" id="CAJOBC010122602">
    <property type="protein sequence ID" value="CAF4581283.1"/>
    <property type="molecule type" value="Genomic_DNA"/>
</dbReference>
<feature type="non-terminal residue" evidence="2">
    <location>
        <position position="1"/>
    </location>
</feature>
<name>A0A816EN07_9BILA</name>
<protein>
    <submittedName>
        <fullName evidence="2">Uncharacterized protein</fullName>
    </submittedName>
</protein>
<dbReference type="EMBL" id="CAJNOQ010051710">
    <property type="protein sequence ID" value="CAF1651686.1"/>
    <property type="molecule type" value="Genomic_DNA"/>
</dbReference>
<reference evidence="2" key="1">
    <citation type="submission" date="2021-02" db="EMBL/GenBank/DDBJ databases">
        <authorList>
            <person name="Nowell W R."/>
        </authorList>
    </citation>
    <scope>NUCLEOTIDE SEQUENCE</scope>
</reference>
<dbReference type="Proteomes" id="UP000681722">
    <property type="component" value="Unassembled WGS sequence"/>
</dbReference>